<evidence type="ECO:0000256" key="9">
    <source>
        <dbReference type="PROSITE-ProRule" id="PRU00284"/>
    </source>
</evidence>
<evidence type="ECO:0000256" key="11">
    <source>
        <dbReference type="SAM" id="Phobius"/>
    </source>
</evidence>
<comment type="subcellular location">
    <subcellularLocation>
        <location evidence="1">Cell inner membrane</location>
        <topology evidence="1">Multi-pass membrane protein</topology>
    </subcellularLocation>
</comment>
<evidence type="ECO:0000256" key="7">
    <source>
        <dbReference type="ARBA" id="ARBA00023224"/>
    </source>
</evidence>
<dbReference type="GO" id="GO:0006935">
    <property type="term" value="P:chemotaxis"/>
    <property type="evidence" value="ECO:0007669"/>
    <property type="project" value="InterPro"/>
</dbReference>
<evidence type="ECO:0000256" key="5">
    <source>
        <dbReference type="ARBA" id="ARBA00022989"/>
    </source>
</evidence>
<gene>
    <name evidence="15" type="ORF">SAMN05421779_104419</name>
</gene>
<dbReference type="STRING" id="80876.SAMN05421779_104419"/>
<feature type="domain" description="HAMP" evidence="14">
    <location>
        <begin position="226"/>
        <end position="279"/>
    </location>
</feature>
<feature type="domain" description="T-SNARE coiled-coil homology" evidence="13">
    <location>
        <begin position="471"/>
        <end position="533"/>
    </location>
</feature>
<dbReference type="InterPro" id="IPR003660">
    <property type="entry name" value="HAMP_dom"/>
</dbReference>
<reference evidence="15 16" key="1">
    <citation type="submission" date="2017-01" db="EMBL/GenBank/DDBJ databases">
        <authorList>
            <person name="Mah S.A."/>
            <person name="Swanson W.J."/>
            <person name="Moy G.W."/>
            <person name="Vacquier V.D."/>
        </authorList>
    </citation>
    <scope>NUCLEOTIDE SEQUENCE [LARGE SCALE GENOMIC DNA]</scope>
    <source>
        <strain evidence="15 16">DSM 11589</strain>
    </source>
</reference>
<keyword evidence="4 11" id="KW-0812">Transmembrane</keyword>
<evidence type="ECO:0000256" key="10">
    <source>
        <dbReference type="SAM" id="Coils"/>
    </source>
</evidence>
<dbReference type="Proteomes" id="UP000185678">
    <property type="component" value="Unassembled WGS sequence"/>
</dbReference>
<proteinExistence type="inferred from homology"/>
<dbReference type="OrthoDB" id="7260004at2"/>
<dbReference type="AlphaFoldDB" id="A0A1N7MXM0"/>
<keyword evidence="10" id="KW-0175">Coiled coil</keyword>
<dbReference type="Pfam" id="PF00015">
    <property type="entry name" value="MCPsignal"/>
    <property type="match status" value="1"/>
</dbReference>
<dbReference type="GO" id="GO:0007165">
    <property type="term" value="P:signal transduction"/>
    <property type="evidence" value="ECO:0007669"/>
    <property type="project" value="UniProtKB-KW"/>
</dbReference>
<evidence type="ECO:0000259" key="12">
    <source>
        <dbReference type="PROSITE" id="PS50111"/>
    </source>
</evidence>
<evidence type="ECO:0000256" key="3">
    <source>
        <dbReference type="ARBA" id="ARBA00022519"/>
    </source>
</evidence>
<protein>
    <submittedName>
        <fullName evidence="15">Methyl-accepting chemotaxis sensory transducer with Cache sensor</fullName>
    </submittedName>
</protein>
<feature type="domain" description="Methyl-accepting transducer" evidence="12">
    <location>
        <begin position="319"/>
        <end position="548"/>
    </location>
</feature>
<dbReference type="InterPro" id="IPR033480">
    <property type="entry name" value="sCache_2"/>
</dbReference>
<evidence type="ECO:0000256" key="1">
    <source>
        <dbReference type="ARBA" id="ARBA00004429"/>
    </source>
</evidence>
<evidence type="ECO:0000256" key="6">
    <source>
        <dbReference type="ARBA" id="ARBA00023136"/>
    </source>
</evidence>
<evidence type="ECO:0000313" key="15">
    <source>
        <dbReference type="EMBL" id="SIS90856.1"/>
    </source>
</evidence>
<organism evidence="15 16">
    <name type="scientific">Insolitispirillum peregrinum</name>
    <dbReference type="NCBI Taxonomy" id="80876"/>
    <lineage>
        <taxon>Bacteria</taxon>
        <taxon>Pseudomonadati</taxon>
        <taxon>Pseudomonadota</taxon>
        <taxon>Alphaproteobacteria</taxon>
        <taxon>Rhodospirillales</taxon>
        <taxon>Novispirillaceae</taxon>
        <taxon>Insolitispirillum</taxon>
    </lineage>
</organism>
<dbReference type="SMART" id="SM00304">
    <property type="entry name" value="HAMP"/>
    <property type="match status" value="1"/>
</dbReference>
<keyword evidence="16" id="KW-1185">Reference proteome</keyword>
<accession>A0A1N7MXM0</accession>
<dbReference type="SUPFAM" id="SSF158472">
    <property type="entry name" value="HAMP domain-like"/>
    <property type="match status" value="1"/>
</dbReference>
<evidence type="ECO:0000256" key="8">
    <source>
        <dbReference type="ARBA" id="ARBA00029447"/>
    </source>
</evidence>
<dbReference type="EMBL" id="FTOA01000004">
    <property type="protein sequence ID" value="SIS90856.1"/>
    <property type="molecule type" value="Genomic_DNA"/>
</dbReference>
<dbReference type="InterPro" id="IPR000727">
    <property type="entry name" value="T_SNARE_dom"/>
</dbReference>
<dbReference type="InterPro" id="IPR004090">
    <property type="entry name" value="Chemotax_Me-accpt_rcpt"/>
</dbReference>
<evidence type="ECO:0000313" key="16">
    <source>
        <dbReference type="Proteomes" id="UP000185678"/>
    </source>
</evidence>
<evidence type="ECO:0000256" key="4">
    <source>
        <dbReference type="ARBA" id="ARBA00022692"/>
    </source>
</evidence>
<feature type="transmembrane region" description="Helical" evidence="11">
    <location>
        <begin position="203"/>
        <end position="224"/>
    </location>
</feature>
<comment type="similarity">
    <text evidence="8">Belongs to the methyl-accepting chemotaxis (MCP) protein family.</text>
</comment>
<dbReference type="PANTHER" id="PTHR32089:SF112">
    <property type="entry name" value="LYSOZYME-LIKE PROTEIN-RELATED"/>
    <property type="match status" value="1"/>
</dbReference>
<dbReference type="PROSITE" id="PS50885">
    <property type="entry name" value="HAMP"/>
    <property type="match status" value="1"/>
</dbReference>
<feature type="transmembrane region" description="Helical" evidence="11">
    <location>
        <begin position="26"/>
        <end position="48"/>
    </location>
</feature>
<dbReference type="InterPro" id="IPR004089">
    <property type="entry name" value="MCPsignal_dom"/>
</dbReference>
<dbReference type="SMART" id="SM00283">
    <property type="entry name" value="MA"/>
    <property type="match status" value="1"/>
</dbReference>
<evidence type="ECO:0000256" key="2">
    <source>
        <dbReference type="ARBA" id="ARBA00022475"/>
    </source>
</evidence>
<evidence type="ECO:0000259" key="13">
    <source>
        <dbReference type="PROSITE" id="PS50192"/>
    </source>
</evidence>
<dbReference type="SMART" id="SM01049">
    <property type="entry name" value="Cache_2"/>
    <property type="match status" value="1"/>
</dbReference>
<keyword evidence="3" id="KW-0997">Cell inner membrane</keyword>
<dbReference type="GO" id="GO:0005886">
    <property type="term" value="C:plasma membrane"/>
    <property type="evidence" value="ECO:0007669"/>
    <property type="project" value="UniProtKB-SubCell"/>
</dbReference>
<dbReference type="PROSITE" id="PS50192">
    <property type="entry name" value="T_SNARE"/>
    <property type="match status" value="1"/>
</dbReference>
<evidence type="ECO:0000259" key="14">
    <source>
        <dbReference type="PROSITE" id="PS50885"/>
    </source>
</evidence>
<dbReference type="Gene3D" id="3.30.450.20">
    <property type="entry name" value="PAS domain"/>
    <property type="match status" value="1"/>
</dbReference>
<keyword evidence="7 9" id="KW-0807">Transducer</keyword>
<dbReference type="PANTHER" id="PTHR32089">
    <property type="entry name" value="METHYL-ACCEPTING CHEMOTAXIS PROTEIN MCPB"/>
    <property type="match status" value="1"/>
</dbReference>
<keyword evidence="5 11" id="KW-1133">Transmembrane helix</keyword>
<keyword evidence="6 11" id="KW-0472">Membrane</keyword>
<dbReference type="PRINTS" id="PR00260">
    <property type="entry name" value="CHEMTRNSDUCR"/>
</dbReference>
<dbReference type="PROSITE" id="PS50111">
    <property type="entry name" value="CHEMOTAXIS_TRANSDUC_2"/>
    <property type="match status" value="1"/>
</dbReference>
<keyword evidence="2" id="KW-1003">Cell membrane</keyword>
<dbReference type="SUPFAM" id="SSF58104">
    <property type="entry name" value="Methyl-accepting chemotaxis protein (MCP) signaling domain"/>
    <property type="match status" value="1"/>
</dbReference>
<dbReference type="Gene3D" id="1.10.287.950">
    <property type="entry name" value="Methyl-accepting chemotaxis protein"/>
    <property type="match status" value="1"/>
</dbReference>
<dbReference type="GO" id="GO:0004888">
    <property type="term" value="F:transmembrane signaling receptor activity"/>
    <property type="evidence" value="ECO:0007669"/>
    <property type="project" value="InterPro"/>
</dbReference>
<sequence>MGTVVGTDLMEKKRDMFKTMNIATRLSLIVGAAVIGMVAVMIVGLMVLRGELIDDRKANTRNVLDSATTLVRSYEQKVQRGELTVQAAQAAVAADLRAIRYGDNNYLYVMDQQGRFLVYPIKPELEGTDSRIIKDREGKAFFAEMMDLAGKGQEAFVHYWWPKIGSDVPMEKLSSIRALPEWKWFVGTGIYIDDVDRIFWSDVMWLGSIVVVILLLAVGLSVLIQRSITVPLGVLTRDMERLARGDTAITIEDVDGKSEIAAFARALVVFRENAIERAEMQRREHQEEQARMARAGKIETLCSSFAATMERVLGTVAGSVVQLNQASESLSNGAQETSVQSATVAAASEQASANVQTVAAATEELHTSVNEISRQVQRSSAIAAQAVQQAEATDRSMEGLSSAVGRIGEVVNLINDVASQTNLLALNATIEAARAGEAGKGFAVVANEVKSLANQTSRATEEIAQQIGAVQQETQGAVEAIRTIADTIAQISHIASGIAAAVEEQGAATQEIARNVQEAAHGTDEVNRNIQGVSVAAGQVGEAAEQVHDAAVHLNTEAETLKQTVESFLGNVRSV</sequence>
<name>A0A1N7MXM0_9PROT</name>
<dbReference type="Gene3D" id="6.10.340.10">
    <property type="match status" value="1"/>
</dbReference>
<feature type="coiled-coil region" evidence="10">
    <location>
        <begin position="268"/>
        <end position="295"/>
    </location>
</feature>
<dbReference type="Pfam" id="PF17200">
    <property type="entry name" value="sCache_2"/>
    <property type="match status" value="1"/>
</dbReference>